<dbReference type="Gene3D" id="3.90.1170.50">
    <property type="entry name" value="Aldehyde oxidase/xanthine dehydrogenase, a/b hammerhead"/>
    <property type="match status" value="1"/>
</dbReference>
<dbReference type="Pfam" id="PF02738">
    <property type="entry name" value="MoCoBD_1"/>
    <property type="match status" value="1"/>
</dbReference>
<protein>
    <submittedName>
        <fullName evidence="4">Xanthine dehydrogenase family protein molybdopterin-binding subunit</fullName>
    </submittedName>
</protein>
<dbReference type="InterPro" id="IPR037165">
    <property type="entry name" value="AldOxase/xan_DH_Mopterin-bd_sf"/>
</dbReference>
<keyword evidence="1" id="KW-0500">Molybdenum</keyword>
<dbReference type="InterPro" id="IPR036856">
    <property type="entry name" value="Ald_Oxase/Xan_DH_a/b_sf"/>
</dbReference>
<evidence type="ECO:0000259" key="3">
    <source>
        <dbReference type="SMART" id="SM01008"/>
    </source>
</evidence>
<feature type="domain" description="Aldehyde oxidase/xanthine dehydrogenase a/b hammerhead" evidence="3">
    <location>
        <begin position="18"/>
        <end position="137"/>
    </location>
</feature>
<dbReference type="Proteomes" id="UP000787635">
    <property type="component" value="Unassembled WGS sequence"/>
</dbReference>
<comment type="caution">
    <text evidence="4">The sequence shown here is derived from an EMBL/GenBank/DDBJ whole genome shotgun (WGS) entry which is preliminary data.</text>
</comment>
<accession>A0ABX1E2Q7</accession>
<gene>
    <name evidence="4" type="ORF">HEQ75_04435</name>
</gene>
<dbReference type="InterPro" id="IPR046867">
    <property type="entry name" value="AldOxase/xan_DH_MoCoBD2"/>
</dbReference>
<keyword evidence="2" id="KW-0560">Oxidoreductase</keyword>
<sequence length="776" mass="82971">MTSFGRPLTRNEDPRLLRGEALFVDDVELPGLLHAAFLRSPHAHARLLAIDTAAARARPGVVAVVTAADLGEYWQPGPLLVPPPPVPGMEFHQRCQVPLVRDKARHVGEPVAMVLAESRYLAEDAVADILVDWESLPAVGDLEAALAADAPLVHDDLTSNVAARVHQARGDYAAAARAAHLVLKRRFTYDRGASIPMETRGIVADWDRRADRLTVWDTTQAPVVIRNGLAAMLGLSERQVRVVAPNIGGGFGPKMMMFYPEEVLVPWAALRLGRPVKWIEDRLEHFFATTHERSQIHDAEIALDAQGKILGVRDVFLHDTGAYDPYGLTVPLNSQCTLLGCYVVPAYDSAFTAVFTNRTLVTPYRGAGRQHGVFVMERLLDLAARALGIDRAEIRRRNFIPADAFPFDQGVIYQDFSRLSYDSGDYEPILDKALAAIGYDDFLARVQPTARAEGRALGIGLVCYVEGTGIGPYEGARVQVQGSGKVSLATGIGSQGQGHATAFAQVVAEQIGVDIRDVEVVTGDTDQFQWGVGTFASRGAVVAGSAAHEAAKVVRAKILRTAAAHFECAEADLVLADGAVTVAGTDRRIALGALAGLANPMRGAVTPGTEPGLEATRYFGPASGATASGVHAMILEIDRATLRPTILDYVVVHDCGTVINPLILAGQIHGGVAQGIGNAFFEKLAWDSEGQLLNASLADYLIPTALDVPRMRLEHTVTPSPLNPLGVKGAGEAGAIPVGALFAQAIEDALGLPARDIEIREMPLSPSRLWEITEGG</sequence>
<proteinExistence type="predicted"/>
<name>A0ABX1E2Q7_9PROT</name>
<evidence type="ECO:0000256" key="2">
    <source>
        <dbReference type="ARBA" id="ARBA00023002"/>
    </source>
</evidence>
<evidence type="ECO:0000256" key="1">
    <source>
        <dbReference type="ARBA" id="ARBA00022505"/>
    </source>
</evidence>
<dbReference type="PANTHER" id="PTHR11908">
    <property type="entry name" value="XANTHINE DEHYDROGENASE"/>
    <property type="match status" value="1"/>
</dbReference>
<evidence type="ECO:0000313" key="5">
    <source>
        <dbReference type="Proteomes" id="UP000787635"/>
    </source>
</evidence>
<dbReference type="SUPFAM" id="SSF54665">
    <property type="entry name" value="CO dehydrogenase molybdoprotein N-domain-like"/>
    <property type="match status" value="1"/>
</dbReference>
<dbReference type="Pfam" id="PF20256">
    <property type="entry name" value="MoCoBD_2"/>
    <property type="match status" value="1"/>
</dbReference>
<keyword evidence="5" id="KW-1185">Reference proteome</keyword>
<organism evidence="4 5">
    <name type="scientific">Falsiroseomonas selenitidurans</name>
    <dbReference type="NCBI Taxonomy" id="2716335"/>
    <lineage>
        <taxon>Bacteria</taxon>
        <taxon>Pseudomonadati</taxon>
        <taxon>Pseudomonadota</taxon>
        <taxon>Alphaproteobacteria</taxon>
        <taxon>Acetobacterales</taxon>
        <taxon>Roseomonadaceae</taxon>
        <taxon>Falsiroseomonas</taxon>
    </lineage>
</organism>
<dbReference type="EMBL" id="JAAVNE010000004">
    <property type="protein sequence ID" value="NKC30098.1"/>
    <property type="molecule type" value="Genomic_DNA"/>
</dbReference>
<dbReference type="InterPro" id="IPR008274">
    <property type="entry name" value="AldOxase/xan_DH_MoCoBD1"/>
</dbReference>
<dbReference type="RefSeq" id="WP_168027716.1">
    <property type="nucleotide sequence ID" value="NZ_JAAVNE010000004.1"/>
</dbReference>
<dbReference type="Pfam" id="PF01315">
    <property type="entry name" value="Ald_Xan_dh_C"/>
    <property type="match status" value="1"/>
</dbReference>
<reference evidence="4 5" key="1">
    <citation type="submission" date="2020-03" db="EMBL/GenBank/DDBJ databases">
        <title>Roseomonas selenitidurans sp. nov. isolated from urban soil.</title>
        <authorList>
            <person name="Liu H."/>
        </authorList>
    </citation>
    <scope>NUCLEOTIDE SEQUENCE [LARGE SCALE GENOMIC DNA]</scope>
    <source>
        <strain evidence="4 5">BU-1</strain>
    </source>
</reference>
<dbReference type="InterPro" id="IPR016208">
    <property type="entry name" value="Ald_Oxase/xanthine_DH-like"/>
</dbReference>
<dbReference type="InterPro" id="IPR000674">
    <property type="entry name" value="Ald_Oxase/Xan_DH_a/b"/>
</dbReference>
<dbReference type="SMART" id="SM01008">
    <property type="entry name" value="Ald_Xan_dh_C"/>
    <property type="match status" value="1"/>
</dbReference>
<evidence type="ECO:0000313" key="4">
    <source>
        <dbReference type="EMBL" id="NKC30098.1"/>
    </source>
</evidence>
<dbReference type="PANTHER" id="PTHR11908:SF132">
    <property type="entry name" value="ALDEHYDE OXIDASE 1-RELATED"/>
    <property type="match status" value="1"/>
</dbReference>
<dbReference type="SUPFAM" id="SSF56003">
    <property type="entry name" value="Molybdenum cofactor-binding domain"/>
    <property type="match status" value="1"/>
</dbReference>
<dbReference type="Gene3D" id="3.30.365.10">
    <property type="entry name" value="Aldehyde oxidase/xanthine dehydrogenase, molybdopterin binding domain"/>
    <property type="match status" value="4"/>
</dbReference>